<dbReference type="InterPro" id="IPR051207">
    <property type="entry name" value="ComplexI_NDUFA9_subunit"/>
</dbReference>
<dbReference type="OrthoDB" id="275457at2759"/>
<protein>
    <recommendedName>
        <fullName evidence="1">NAD(P)-binding domain-containing protein</fullName>
    </recommendedName>
</protein>
<gene>
    <name evidence="3" type="ORF">BB559_003767</name>
    <name evidence="2" type="ORF">BB559_006538</name>
</gene>
<dbReference type="InterPro" id="IPR016040">
    <property type="entry name" value="NAD(P)-bd_dom"/>
</dbReference>
<name>A0A2T9YIT6_9FUNG</name>
<dbReference type="PANTHER" id="PTHR12126:SF11">
    <property type="entry name" value="NADH DEHYDROGENASE [UBIQUINONE] 1 ALPHA SUBCOMPLEX SUBUNIT 9, MITOCHONDRIAL"/>
    <property type="match status" value="1"/>
</dbReference>
<dbReference type="InterPro" id="IPR036291">
    <property type="entry name" value="NAD(P)-bd_dom_sf"/>
</dbReference>
<organism evidence="3 4">
    <name type="scientific">Furculomyces boomerangus</name>
    <dbReference type="NCBI Taxonomy" id="61424"/>
    <lineage>
        <taxon>Eukaryota</taxon>
        <taxon>Fungi</taxon>
        <taxon>Fungi incertae sedis</taxon>
        <taxon>Zoopagomycota</taxon>
        <taxon>Kickxellomycotina</taxon>
        <taxon>Harpellomycetes</taxon>
        <taxon>Harpellales</taxon>
        <taxon>Harpellaceae</taxon>
        <taxon>Furculomyces</taxon>
    </lineage>
</organism>
<comment type="caution">
    <text evidence="3">The sequence shown here is derived from an EMBL/GenBank/DDBJ whole genome shotgun (WGS) entry which is preliminary data.</text>
</comment>
<dbReference type="GO" id="GO:0005739">
    <property type="term" value="C:mitochondrion"/>
    <property type="evidence" value="ECO:0007669"/>
    <property type="project" value="TreeGrafter"/>
</dbReference>
<evidence type="ECO:0000259" key="1">
    <source>
        <dbReference type="Pfam" id="PF13460"/>
    </source>
</evidence>
<evidence type="ECO:0000313" key="2">
    <source>
        <dbReference type="EMBL" id="PVU86375.1"/>
    </source>
</evidence>
<dbReference type="AlphaFoldDB" id="A0A2T9YIT6"/>
<dbReference type="SUPFAM" id="SSF51735">
    <property type="entry name" value="NAD(P)-binding Rossmann-fold domains"/>
    <property type="match status" value="1"/>
</dbReference>
<dbReference type="GO" id="GO:0044877">
    <property type="term" value="F:protein-containing complex binding"/>
    <property type="evidence" value="ECO:0007669"/>
    <property type="project" value="TreeGrafter"/>
</dbReference>
<dbReference type="EMBL" id="MBFT01000926">
    <property type="protein sequence ID" value="PVU86375.1"/>
    <property type="molecule type" value="Genomic_DNA"/>
</dbReference>
<dbReference type="STRING" id="61424.A0A2T9YIT6"/>
<feature type="domain" description="NAD(P)-binding" evidence="1">
    <location>
        <begin position="57"/>
        <end position="243"/>
    </location>
</feature>
<evidence type="ECO:0000313" key="4">
    <source>
        <dbReference type="Proteomes" id="UP000245699"/>
    </source>
</evidence>
<dbReference type="Gene3D" id="3.40.50.720">
    <property type="entry name" value="NAD(P)-binding Rossmann-like Domain"/>
    <property type="match status" value="1"/>
</dbReference>
<dbReference type="PANTHER" id="PTHR12126">
    <property type="entry name" value="NADH-UBIQUINONE OXIDOREDUCTASE 39 KDA SUBUNIT-RELATED"/>
    <property type="match status" value="1"/>
</dbReference>
<reference evidence="3 4" key="1">
    <citation type="journal article" date="2018" name="MBio">
        <title>Comparative Genomics Reveals the Core Gene Toolbox for the Fungus-Insect Symbiosis.</title>
        <authorList>
            <person name="Wang Y."/>
            <person name="Stata M."/>
            <person name="Wang W."/>
            <person name="Stajich J.E."/>
            <person name="White M.M."/>
            <person name="Moncalvo J.M."/>
        </authorList>
    </citation>
    <scope>NUCLEOTIDE SEQUENCE [LARGE SCALE GENOMIC DNA]</scope>
    <source>
        <strain evidence="3 4">AUS-77-4</strain>
    </source>
</reference>
<dbReference type="CDD" id="cd05271">
    <property type="entry name" value="NDUFA9_like_SDR_a"/>
    <property type="match status" value="1"/>
</dbReference>
<keyword evidence="4" id="KW-1185">Reference proteome</keyword>
<sequence>MVIKFASIGARSTKFAFDIVKRGKSDIIVRNSTREAIISQGPTGRQAWNGQTATVFGCTGFLGRYVVTQMAREGTRVVIPYRGISEHVRHLKPTGDLGMIIPMEFDLRNRKQLEECMAHSDVVVNLIGRNFETKNFTHEMVHIDGPIRIAEVAKDVGVARLIHVSRLGVDSSSSSSILSTKAKGERYLRENFPETTIVRPATMFGYEDELLTNIGYWKTNFLTVKQATNIMRPVNVEDVAKAIGQMRQNEWTAGKVFELYNPNEYTQQEIINLCSMVLREKVNAIDVPQGLLRLAARMIDILPYHYTSHHEVDLMGLDEIPTESSPENEIFTFEDLGIIPQTLEETAIRYLRHYRHFENENKPMELNARAFRK</sequence>
<accession>A0A2T9YIT6</accession>
<evidence type="ECO:0000313" key="3">
    <source>
        <dbReference type="EMBL" id="PVU92266.1"/>
    </source>
</evidence>
<dbReference type="Pfam" id="PF13460">
    <property type="entry name" value="NAD_binding_10"/>
    <property type="match status" value="1"/>
</dbReference>
<dbReference type="Proteomes" id="UP000245699">
    <property type="component" value="Unassembled WGS sequence"/>
</dbReference>
<proteinExistence type="predicted"/>
<dbReference type="EMBL" id="MBFT01000379">
    <property type="protein sequence ID" value="PVU92266.1"/>
    <property type="molecule type" value="Genomic_DNA"/>
</dbReference>